<reference evidence="9" key="1">
    <citation type="submission" date="2020-03" db="EMBL/GenBank/DDBJ databases">
        <title>Draft sequencing of Paenibacilllus sp. S3N08.</title>
        <authorList>
            <person name="Kim D.-U."/>
        </authorList>
    </citation>
    <scope>NUCLEOTIDE SEQUENCE</scope>
    <source>
        <strain evidence="9">S3N08</strain>
    </source>
</reference>
<evidence type="ECO:0000256" key="5">
    <source>
        <dbReference type="ARBA" id="ARBA00023136"/>
    </source>
</evidence>
<feature type="compositionally biased region" description="Low complexity" evidence="6">
    <location>
        <begin position="86"/>
        <end position="103"/>
    </location>
</feature>
<proteinExistence type="predicted"/>
<comment type="caution">
    <text evidence="9">The sequence shown here is derived from an EMBL/GenBank/DDBJ whole genome shotgun (WGS) entry which is preliminary data.</text>
</comment>
<dbReference type="RefSeq" id="WP_166155704.1">
    <property type="nucleotide sequence ID" value="NZ_JAAOIW010000020.1"/>
</dbReference>
<evidence type="ECO:0000313" key="10">
    <source>
        <dbReference type="Proteomes" id="UP001165962"/>
    </source>
</evidence>
<dbReference type="Proteomes" id="UP001165962">
    <property type="component" value="Unassembled WGS sequence"/>
</dbReference>
<sequence>MTKLYRSRSDRYITGLCGGLSDTFGIDSTWIRLLLVITAFFSGGVIIPLYFLAVLVIPKEPRNHGPYGPYGPGYGFDGAAAGATNWNGQATGPQWGQQQQWGNGWNGKKHGCGFRKHNRNDRRQHEAEYQNTQGHSQGNSQSNAGDNLDEMMKDIEKKAMWKEIEELRAKVAQYEKNQQTKGDV</sequence>
<evidence type="ECO:0000259" key="8">
    <source>
        <dbReference type="Pfam" id="PF04024"/>
    </source>
</evidence>
<evidence type="ECO:0000256" key="4">
    <source>
        <dbReference type="ARBA" id="ARBA00022989"/>
    </source>
</evidence>
<gene>
    <name evidence="9" type="ORF">G9U52_32845</name>
</gene>
<keyword evidence="10" id="KW-1185">Reference proteome</keyword>
<feature type="compositionally biased region" description="Polar residues" evidence="6">
    <location>
        <begin position="129"/>
        <end position="145"/>
    </location>
</feature>
<evidence type="ECO:0000256" key="3">
    <source>
        <dbReference type="ARBA" id="ARBA00022692"/>
    </source>
</evidence>
<dbReference type="Pfam" id="PF04024">
    <property type="entry name" value="PspC"/>
    <property type="match status" value="1"/>
</dbReference>
<protein>
    <submittedName>
        <fullName evidence="9">PspC domain-containing protein</fullName>
    </submittedName>
</protein>
<name>A0ABX0JH63_9BACL</name>
<feature type="transmembrane region" description="Helical" evidence="7">
    <location>
        <begin position="30"/>
        <end position="57"/>
    </location>
</feature>
<dbReference type="PANTHER" id="PTHR33885">
    <property type="entry name" value="PHAGE SHOCK PROTEIN C"/>
    <property type="match status" value="1"/>
</dbReference>
<keyword evidence="4 7" id="KW-1133">Transmembrane helix</keyword>
<feature type="domain" description="Phage shock protein PspC N-terminal" evidence="8">
    <location>
        <begin position="3"/>
        <end position="60"/>
    </location>
</feature>
<keyword evidence="5 7" id="KW-0472">Membrane</keyword>
<dbReference type="InterPro" id="IPR052027">
    <property type="entry name" value="PspC"/>
</dbReference>
<evidence type="ECO:0000256" key="6">
    <source>
        <dbReference type="SAM" id="MobiDB-lite"/>
    </source>
</evidence>
<evidence type="ECO:0000256" key="1">
    <source>
        <dbReference type="ARBA" id="ARBA00004162"/>
    </source>
</evidence>
<evidence type="ECO:0000313" key="9">
    <source>
        <dbReference type="EMBL" id="NHN34576.1"/>
    </source>
</evidence>
<organism evidence="9 10">
    <name type="scientific">Paenibacillus agricola</name>
    <dbReference type="NCBI Taxonomy" id="2716264"/>
    <lineage>
        <taxon>Bacteria</taxon>
        <taxon>Bacillati</taxon>
        <taxon>Bacillota</taxon>
        <taxon>Bacilli</taxon>
        <taxon>Bacillales</taxon>
        <taxon>Paenibacillaceae</taxon>
        <taxon>Paenibacillus</taxon>
    </lineage>
</organism>
<evidence type="ECO:0000256" key="7">
    <source>
        <dbReference type="SAM" id="Phobius"/>
    </source>
</evidence>
<dbReference type="PANTHER" id="PTHR33885:SF3">
    <property type="entry name" value="PHAGE SHOCK PROTEIN C"/>
    <property type="match status" value="1"/>
</dbReference>
<comment type="subcellular location">
    <subcellularLocation>
        <location evidence="1">Cell membrane</location>
        <topology evidence="1">Single-pass membrane protein</topology>
    </subcellularLocation>
</comment>
<keyword evidence="2" id="KW-1003">Cell membrane</keyword>
<feature type="compositionally biased region" description="Basic residues" evidence="6">
    <location>
        <begin position="107"/>
        <end position="120"/>
    </location>
</feature>
<dbReference type="EMBL" id="JAAOIW010000020">
    <property type="protein sequence ID" value="NHN34576.1"/>
    <property type="molecule type" value="Genomic_DNA"/>
</dbReference>
<accession>A0ABX0JH63</accession>
<keyword evidence="3 7" id="KW-0812">Transmembrane</keyword>
<evidence type="ECO:0000256" key="2">
    <source>
        <dbReference type="ARBA" id="ARBA00022475"/>
    </source>
</evidence>
<dbReference type="InterPro" id="IPR007168">
    <property type="entry name" value="Phageshock_PspC_N"/>
</dbReference>
<feature type="region of interest" description="Disordered" evidence="6">
    <location>
        <begin position="86"/>
        <end position="154"/>
    </location>
</feature>